<name>A0A9D4XMM8_PEA</name>
<gene>
    <name evidence="2" type="ORF">KIW84_046305</name>
    <name evidence="3" type="ORF">KIW84_046307</name>
</gene>
<evidence type="ECO:0000313" key="4">
    <source>
        <dbReference type="Proteomes" id="UP001058974"/>
    </source>
</evidence>
<proteinExistence type="predicted"/>
<dbReference type="AlphaFoldDB" id="A0A9D4XMM8"/>
<feature type="compositionally biased region" description="Low complexity" evidence="1">
    <location>
        <begin position="77"/>
        <end position="92"/>
    </location>
</feature>
<dbReference type="Proteomes" id="UP001058974">
    <property type="component" value="Chromosome 4"/>
</dbReference>
<sequence>MPIPQAPQPAVTASVVDKQKEPVVNKVVREQTNSIEEMRRNLLKNSLQLLHPLQNIATLGLQIVTGTAKKQVKEKSSVSNHNGGKSKSSSKVRASEPQVKQTKALEPRDEEEELVSSSSFLLG</sequence>
<feature type="region of interest" description="Disordered" evidence="1">
    <location>
        <begin position="70"/>
        <end position="123"/>
    </location>
</feature>
<organism evidence="3 4">
    <name type="scientific">Pisum sativum</name>
    <name type="common">Garden pea</name>
    <name type="synonym">Lathyrus oleraceus</name>
    <dbReference type="NCBI Taxonomy" id="3888"/>
    <lineage>
        <taxon>Eukaryota</taxon>
        <taxon>Viridiplantae</taxon>
        <taxon>Streptophyta</taxon>
        <taxon>Embryophyta</taxon>
        <taxon>Tracheophyta</taxon>
        <taxon>Spermatophyta</taxon>
        <taxon>Magnoliopsida</taxon>
        <taxon>eudicotyledons</taxon>
        <taxon>Gunneridae</taxon>
        <taxon>Pentapetalae</taxon>
        <taxon>rosids</taxon>
        <taxon>fabids</taxon>
        <taxon>Fabales</taxon>
        <taxon>Fabaceae</taxon>
        <taxon>Papilionoideae</taxon>
        <taxon>50 kb inversion clade</taxon>
        <taxon>NPAAA clade</taxon>
        <taxon>Hologalegina</taxon>
        <taxon>IRL clade</taxon>
        <taxon>Fabeae</taxon>
        <taxon>Lathyrus</taxon>
    </lineage>
</organism>
<evidence type="ECO:0000313" key="2">
    <source>
        <dbReference type="EMBL" id="KAI5423255.1"/>
    </source>
</evidence>
<keyword evidence="4" id="KW-1185">Reference proteome</keyword>
<protein>
    <submittedName>
        <fullName evidence="3">Uncharacterized protein</fullName>
    </submittedName>
</protein>
<reference evidence="3 4" key="1">
    <citation type="journal article" date="2022" name="Nat. Genet.">
        <title>Improved pea reference genome and pan-genome highlight genomic features and evolutionary characteristics.</title>
        <authorList>
            <person name="Yang T."/>
            <person name="Liu R."/>
            <person name="Luo Y."/>
            <person name="Hu S."/>
            <person name="Wang D."/>
            <person name="Wang C."/>
            <person name="Pandey M.K."/>
            <person name="Ge S."/>
            <person name="Xu Q."/>
            <person name="Li N."/>
            <person name="Li G."/>
            <person name="Huang Y."/>
            <person name="Saxena R.K."/>
            <person name="Ji Y."/>
            <person name="Li M."/>
            <person name="Yan X."/>
            <person name="He Y."/>
            <person name="Liu Y."/>
            <person name="Wang X."/>
            <person name="Xiang C."/>
            <person name="Varshney R.K."/>
            <person name="Ding H."/>
            <person name="Gao S."/>
            <person name="Zong X."/>
        </authorList>
    </citation>
    <scope>NUCLEOTIDE SEQUENCE [LARGE SCALE GENOMIC DNA]</scope>
    <source>
        <strain evidence="3 4">cv. Zhongwan 6</strain>
    </source>
</reference>
<accession>A0A9D4XMM8</accession>
<dbReference type="Gramene" id="Psat04G0630500-T1">
    <property type="protein sequence ID" value="KAI5423255.1"/>
    <property type="gene ID" value="KIW84_046305"/>
</dbReference>
<comment type="caution">
    <text evidence="3">The sequence shown here is derived from an EMBL/GenBank/DDBJ whole genome shotgun (WGS) entry which is preliminary data.</text>
</comment>
<dbReference type="EMBL" id="JAMSHJ010000004">
    <property type="protein sequence ID" value="KAI5423255.1"/>
    <property type="molecule type" value="Genomic_DNA"/>
</dbReference>
<dbReference type="Gramene" id="Psat04G0630700-T1">
    <property type="protein sequence ID" value="KAI5423257.1"/>
    <property type="gene ID" value="KIW84_046307"/>
</dbReference>
<dbReference type="EMBL" id="JAMSHJ010000004">
    <property type="protein sequence ID" value="KAI5423257.1"/>
    <property type="molecule type" value="Genomic_DNA"/>
</dbReference>
<evidence type="ECO:0000256" key="1">
    <source>
        <dbReference type="SAM" id="MobiDB-lite"/>
    </source>
</evidence>
<evidence type="ECO:0000313" key="3">
    <source>
        <dbReference type="EMBL" id="KAI5423257.1"/>
    </source>
</evidence>